<organism evidence="1 2">
    <name type="scientific">Flagellimonas yonaguniensis</name>
    <dbReference type="NCBI Taxonomy" id="3031325"/>
    <lineage>
        <taxon>Bacteria</taxon>
        <taxon>Pseudomonadati</taxon>
        <taxon>Bacteroidota</taxon>
        <taxon>Flavobacteriia</taxon>
        <taxon>Flavobacteriales</taxon>
        <taxon>Flavobacteriaceae</taxon>
        <taxon>Flagellimonas</taxon>
    </lineage>
</organism>
<proteinExistence type="predicted"/>
<accession>A0ABT5Y205</accession>
<dbReference type="EMBL" id="JARFVB010000011">
    <property type="protein sequence ID" value="MDF0717476.1"/>
    <property type="molecule type" value="Genomic_DNA"/>
</dbReference>
<dbReference type="Proteomes" id="UP001221366">
    <property type="component" value="Unassembled WGS sequence"/>
</dbReference>
<keyword evidence="2" id="KW-1185">Reference proteome</keyword>
<name>A0ABT5Y205_9FLAO</name>
<comment type="caution">
    <text evidence="1">The sequence shown here is derived from an EMBL/GenBank/DDBJ whole genome shotgun (WGS) entry which is preliminary data.</text>
</comment>
<dbReference type="RefSeq" id="WP_275616628.1">
    <property type="nucleotide sequence ID" value="NZ_JARFVB010000011.1"/>
</dbReference>
<reference evidence="1 2" key="1">
    <citation type="submission" date="2023-03" db="EMBL/GenBank/DDBJ databases">
        <title>Muricauda XX sp. nov. and Muricauda XXX sp. nov., two novel species isolated from Okinawa Trough.</title>
        <authorList>
            <person name="Cao W."/>
            <person name="Deng X."/>
        </authorList>
    </citation>
    <scope>NUCLEOTIDE SEQUENCE [LARGE SCALE GENOMIC DNA]</scope>
    <source>
        <strain evidence="1 2">334s03</strain>
    </source>
</reference>
<protein>
    <submittedName>
        <fullName evidence="1">Uncharacterized protein</fullName>
    </submittedName>
</protein>
<sequence>MAKKVEEAWRITDMGPVYYQKEIHIPWKFALVVLVQQSKPRIQNPQEVFLGHVGFLQYGHKLYNGRSGLGHRHEQVHGVQPFSPEGKERETGTKCYFECSSISFSHKLIKKRGWPKF</sequence>
<gene>
    <name evidence="1" type="ORF">PY092_15030</name>
</gene>
<evidence type="ECO:0000313" key="1">
    <source>
        <dbReference type="EMBL" id="MDF0717476.1"/>
    </source>
</evidence>
<evidence type="ECO:0000313" key="2">
    <source>
        <dbReference type="Proteomes" id="UP001221366"/>
    </source>
</evidence>